<dbReference type="EMBL" id="JAPWTK010000027">
    <property type="protein sequence ID" value="KAJ8956941.1"/>
    <property type="molecule type" value="Genomic_DNA"/>
</dbReference>
<evidence type="ECO:0000313" key="2">
    <source>
        <dbReference type="Proteomes" id="UP001162162"/>
    </source>
</evidence>
<reference evidence="1" key="1">
    <citation type="journal article" date="2023" name="Insect Mol. Biol.">
        <title>Genome sequencing provides insights into the evolution of gene families encoding plant cell wall-degrading enzymes in longhorned beetles.</title>
        <authorList>
            <person name="Shin N.R."/>
            <person name="Okamura Y."/>
            <person name="Kirsch R."/>
            <person name="Pauchet Y."/>
        </authorList>
    </citation>
    <scope>NUCLEOTIDE SEQUENCE</scope>
    <source>
        <strain evidence="1">AMC_N1</strain>
    </source>
</reference>
<organism evidence="1 2">
    <name type="scientific">Aromia moschata</name>
    <dbReference type="NCBI Taxonomy" id="1265417"/>
    <lineage>
        <taxon>Eukaryota</taxon>
        <taxon>Metazoa</taxon>
        <taxon>Ecdysozoa</taxon>
        <taxon>Arthropoda</taxon>
        <taxon>Hexapoda</taxon>
        <taxon>Insecta</taxon>
        <taxon>Pterygota</taxon>
        <taxon>Neoptera</taxon>
        <taxon>Endopterygota</taxon>
        <taxon>Coleoptera</taxon>
        <taxon>Polyphaga</taxon>
        <taxon>Cucujiformia</taxon>
        <taxon>Chrysomeloidea</taxon>
        <taxon>Cerambycidae</taxon>
        <taxon>Cerambycinae</taxon>
        <taxon>Callichromatini</taxon>
        <taxon>Aromia</taxon>
    </lineage>
</organism>
<gene>
    <name evidence="1" type="ORF">NQ318_014360</name>
</gene>
<keyword evidence="2" id="KW-1185">Reference proteome</keyword>
<name>A0AAV8YZ48_9CUCU</name>
<comment type="caution">
    <text evidence="1">The sequence shown here is derived from an EMBL/GenBank/DDBJ whole genome shotgun (WGS) entry which is preliminary data.</text>
</comment>
<dbReference type="PANTHER" id="PTHR47326:SF1">
    <property type="entry name" value="HTH PSQ-TYPE DOMAIN-CONTAINING PROTEIN"/>
    <property type="match status" value="1"/>
</dbReference>
<dbReference type="AlphaFoldDB" id="A0AAV8YZ48"/>
<protein>
    <submittedName>
        <fullName evidence="1">Uncharacterized protein</fullName>
    </submittedName>
</protein>
<sequence length="438" mass="49248">MINDLVDQTILSVQVGSPFHNYEACLERDLSLSVFTAVVSNITMTNAEHIHCSKVSPPPPRKQGIEVHAAGNVIEIIACFSCSQVIDYKFEAQRIMTSSPAEPGRIDERKYIIKSVSASGACGEATYLLDFNPFRPKTPLPEFHGHHRKGHVLNFKNMSLLIFSVANSISYEALKSDVPGVAFSAETDTNLISTKIIAIATNFYRHRDFIEENPKLSPRKRSAQNDISKTHIQRILAENKFIAFKPKIIPTLEVGDDARRLDFCLEIGARLTVDIALKAYAQRISFMKHILDDEQKLDILLDIQDNPHKPTRQVAAAPMVMLMLNTFFWPKLDEENLEYRKKAYFQQDGCLAHSSIQVRSWNNLREVIGIATFAPSMYPLGDLYSLLDFSLLKAVLEVRFFNWFRTSVAFALTASTLSNLVPFGVTVSNKPGSMVAYN</sequence>
<dbReference type="Proteomes" id="UP001162162">
    <property type="component" value="Unassembled WGS sequence"/>
</dbReference>
<evidence type="ECO:0000313" key="1">
    <source>
        <dbReference type="EMBL" id="KAJ8956941.1"/>
    </source>
</evidence>
<proteinExistence type="predicted"/>
<accession>A0AAV8YZ48</accession>
<dbReference type="PANTHER" id="PTHR47326">
    <property type="entry name" value="TRANSPOSABLE ELEMENT TC3 TRANSPOSASE-LIKE PROTEIN"/>
    <property type="match status" value="1"/>
</dbReference>